<dbReference type="InterPro" id="IPR008160">
    <property type="entry name" value="Collagen"/>
</dbReference>
<feature type="domain" description="Collagenase NC10/endostatin" evidence="3">
    <location>
        <begin position="612"/>
        <end position="731"/>
    </location>
</feature>
<name>A0A1D2MX89_ORCCI</name>
<dbReference type="PANTHER" id="PTHR24023">
    <property type="entry name" value="COLLAGEN ALPHA"/>
    <property type="match status" value="1"/>
</dbReference>
<dbReference type="InterPro" id="IPR016186">
    <property type="entry name" value="C-type_lectin-like/link_sf"/>
</dbReference>
<comment type="caution">
    <text evidence="5">The sequence shown here is derived from an EMBL/GenBank/DDBJ whole genome shotgun (WGS) entry which is preliminary data.</text>
</comment>
<dbReference type="Gene3D" id="3.10.100.10">
    <property type="entry name" value="Mannose-Binding Protein A, subunit A"/>
    <property type="match status" value="1"/>
</dbReference>
<evidence type="ECO:0000259" key="3">
    <source>
        <dbReference type="Pfam" id="PF06482"/>
    </source>
</evidence>
<feature type="region of interest" description="Disordered" evidence="2">
    <location>
        <begin position="438"/>
        <end position="498"/>
    </location>
</feature>
<dbReference type="AlphaFoldDB" id="A0A1D2MX89"/>
<feature type="region of interest" description="Disordered" evidence="2">
    <location>
        <begin position="281"/>
        <end position="309"/>
    </location>
</feature>
<reference evidence="5 6" key="1">
    <citation type="journal article" date="2016" name="Genome Biol. Evol.">
        <title>Gene Family Evolution Reflects Adaptation to Soil Environmental Stressors in the Genome of the Collembolan Orchesella cincta.</title>
        <authorList>
            <person name="Faddeeva-Vakhrusheva A."/>
            <person name="Derks M.F."/>
            <person name="Anvar S.Y."/>
            <person name="Agamennone V."/>
            <person name="Suring W."/>
            <person name="Smit S."/>
            <person name="van Straalen N.M."/>
            <person name="Roelofs D."/>
        </authorList>
    </citation>
    <scope>NUCLEOTIDE SEQUENCE [LARGE SCALE GENOMIC DNA]</scope>
    <source>
        <tissue evidence="5">Mixed pool</tissue>
    </source>
</reference>
<dbReference type="GO" id="GO:0030198">
    <property type="term" value="P:extracellular matrix organization"/>
    <property type="evidence" value="ECO:0007669"/>
    <property type="project" value="TreeGrafter"/>
</dbReference>
<evidence type="ECO:0000256" key="2">
    <source>
        <dbReference type="SAM" id="MobiDB-lite"/>
    </source>
</evidence>
<protein>
    <submittedName>
        <fullName evidence="5">Collagen alpha-1(XV) chain</fullName>
    </submittedName>
</protein>
<evidence type="ECO:0000313" key="6">
    <source>
        <dbReference type="Proteomes" id="UP000094527"/>
    </source>
</evidence>
<feature type="compositionally biased region" description="Low complexity" evidence="2">
    <location>
        <begin position="124"/>
        <end position="138"/>
    </location>
</feature>
<dbReference type="OrthoDB" id="5983381at2759"/>
<feature type="compositionally biased region" description="Polar residues" evidence="2">
    <location>
        <begin position="1"/>
        <end position="13"/>
    </location>
</feature>
<dbReference type="PANTHER" id="PTHR24023:SF1100">
    <property type="entry name" value="FIBRILLAR COLLAGEN NC1 DOMAIN-CONTAINING PROTEIN"/>
    <property type="match status" value="1"/>
</dbReference>
<dbReference type="GO" id="GO:0005581">
    <property type="term" value="C:collagen trimer"/>
    <property type="evidence" value="ECO:0007669"/>
    <property type="project" value="UniProtKB-KW"/>
</dbReference>
<accession>A0A1D2MX89</accession>
<dbReference type="Pfam" id="PF20010">
    <property type="entry name" value="Collagen_trimer"/>
    <property type="match status" value="1"/>
</dbReference>
<dbReference type="Proteomes" id="UP000094527">
    <property type="component" value="Unassembled WGS sequence"/>
</dbReference>
<feature type="compositionally biased region" description="Pro residues" evidence="2">
    <location>
        <begin position="36"/>
        <end position="48"/>
    </location>
</feature>
<dbReference type="Pfam" id="PF06482">
    <property type="entry name" value="Endostatin"/>
    <property type="match status" value="1"/>
</dbReference>
<dbReference type="EMBL" id="LJIJ01000425">
    <property type="protein sequence ID" value="ODM97650.1"/>
    <property type="molecule type" value="Genomic_DNA"/>
</dbReference>
<evidence type="ECO:0000259" key="4">
    <source>
        <dbReference type="Pfam" id="PF20010"/>
    </source>
</evidence>
<dbReference type="InterPro" id="IPR050149">
    <property type="entry name" value="Collagen_superfamily"/>
</dbReference>
<keyword evidence="1 5" id="KW-0176">Collagen</keyword>
<dbReference type="Gene3D" id="3.40.1620.70">
    <property type="match status" value="1"/>
</dbReference>
<dbReference type="SUPFAM" id="SSF56436">
    <property type="entry name" value="C-type lectin-like"/>
    <property type="match status" value="1"/>
</dbReference>
<dbReference type="GO" id="GO:0030020">
    <property type="term" value="F:extracellular matrix structural constituent conferring tensile strength"/>
    <property type="evidence" value="ECO:0007669"/>
    <property type="project" value="TreeGrafter"/>
</dbReference>
<evidence type="ECO:0000313" key="5">
    <source>
        <dbReference type="EMBL" id="ODM97650.1"/>
    </source>
</evidence>
<dbReference type="InterPro" id="IPR016187">
    <property type="entry name" value="CTDL_fold"/>
</dbReference>
<feature type="region of interest" description="Disordered" evidence="2">
    <location>
        <begin position="373"/>
        <end position="395"/>
    </location>
</feature>
<sequence>MGSSPDFTNTNDLNDFYDYPTYDDDEEIEETGSGGFPPPTPTPPPPPAFDLNSLFGGRVEPQGGKDKINRNPSVPFVSTKRKPGTHSRGSMWYKDNDELDFEGSGVCHCNHTEILLKLPETLRGLPGPKGEEGPSGPAGLQGMPGAEGKQGIAGERGERGEPGVAGPVGLPGPVGAPGKPGNPSFMSLDGKIHRVCNETVRILREWKRNDDGKARNAWAKGRKRGRWWNWSQGRKRLNGARKESGVRKVHQAKKGKEVIPVQRVMLERPELMVCQKKEKQDTVTFSGAPGKDGEKGAEGPAGPQGLPGMGSTITLDEILNKIETIKGERGDIGPVGPAWTGEPGPPGEPATLQMIEESYTSVKAQKWCAIQGEKGDQGRRGRRGKPGLPGLPGTAGDFGVPGWPGRPGPPGLAIQGPKGEKGEPAALPENFFNYEVSSLRGPPGPPGPPGQNYVPVAGPPGPKGEPGLPGGLANIGRVVGAPDQSGTGESSSSSSQMVPGAVVFHSREAMLKMSEYSPVGTIAFAKQEQGLFARVTEGWKPILLGKLIPAPPQMGMEMTTEFPKMKRPPFKAYSLTNKLEGPTIRLAALNDPSNGDIRGYVAPITLAIAKLNLDSIVKHSDRNLPVANIKGEILFGSWMDIFYTGGKFVTNPPQLYSFNGKNVFTDFHWPQKLIWHGANTSGVRVSNSYCDAWHTDSVSENGLASDLFRHELMGQQKVGCNQKLVVLCIEIASQHHYRKRREVNSNPASYDDSDLSSMFQNFEEDNELTQLLSKYGDRLSNLTFEEYSQFIDDYDQAIGTTPYEP</sequence>
<evidence type="ECO:0000256" key="1">
    <source>
        <dbReference type="ARBA" id="ARBA00023119"/>
    </source>
</evidence>
<feature type="region of interest" description="Disordered" evidence="2">
    <location>
        <begin position="124"/>
        <end position="172"/>
    </location>
</feature>
<dbReference type="GO" id="GO:0031012">
    <property type="term" value="C:extracellular matrix"/>
    <property type="evidence" value="ECO:0007669"/>
    <property type="project" value="TreeGrafter"/>
</dbReference>
<feature type="region of interest" description="Disordered" evidence="2">
    <location>
        <begin position="1"/>
        <end position="91"/>
    </location>
</feature>
<feature type="domain" description="Collagen type XV/XVIII trimerization" evidence="4">
    <location>
        <begin position="501"/>
        <end position="549"/>
    </location>
</feature>
<gene>
    <name evidence="5" type="ORF">Ocin01_09041</name>
</gene>
<dbReference type="OMA" id="WEECATA"/>
<organism evidence="5 6">
    <name type="scientific">Orchesella cincta</name>
    <name type="common">Springtail</name>
    <name type="synonym">Podura cincta</name>
    <dbReference type="NCBI Taxonomy" id="48709"/>
    <lineage>
        <taxon>Eukaryota</taxon>
        <taxon>Metazoa</taxon>
        <taxon>Ecdysozoa</taxon>
        <taxon>Arthropoda</taxon>
        <taxon>Hexapoda</taxon>
        <taxon>Collembola</taxon>
        <taxon>Entomobryomorpha</taxon>
        <taxon>Entomobryoidea</taxon>
        <taxon>Orchesellidae</taxon>
        <taxon>Orchesellinae</taxon>
        <taxon>Orchesella</taxon>
    </lineage>
</organism>
<keyword evidence="6" id="KW-1185">Reference proteome</keyword>
<dbReference type="GO" id="GO:0005615">
    <property type="term" value="C:extracellular space"/>
    <property type="evidence" value="ECO:0007669"/>
    <property type="project" value="TreeGrafter"/>
</dbReference>
<feature type="compositionally biased region" description="Acidic residues" evidence="2">
    <location>
        <begin position="21"/>
        <end position="30"/>
    </location>
</feature>
<proteinExistence type="predicted"/>
<dbReference type="InterPro" id="IPR010515">
    <property type="entry name" value="Collagenase_NC10/endostatin"/>
</dbReference>
<feature type="compositionally biased region" description="Low complexity" evidence="2">
    <location>
        <begin position="162"/>
        <end position="172"/>
    </location>
</feature>
<dbReference type="Pfam" id="PF01391">
    <property type="entry name" value="Collagen"/>
    <property type="match status" value="2"/>
</dbReference>
<dbReference type="STRING" id="48709.A0A1D2MX89"/>
<dbReference type="InterPro" id="IPR045463">
    <property type="entry name" value="XV/XVIII_trimerization_dom"/>
</dbReference>